<dbReference type="Proteomes" id="UP000265520">
    <property type="component" value="Unassembled WGS sequence"/>
</dbReference>
<name>A0A392T6Y7_9FABA</name>
<feature type="non-terminal residue" evidence="1">
    <location>
        <position position="1"/>
    </location>
</feature>
<dbReference type="EMBL" id="LXQA010509946">
    <property type="protein sequence ID" value="MCI56284.1"/>
    <property type="molecule type" value="Genomic_DNA"/>
</dbReference>
<evidence type="ECO:0000313" key="2">
    <source>
        <dbReference type="Proteomes" id="UP000265520"/>
    </source>
</evidence>
<evidence type="ECO:0000313" key="1">
    <source>
        <dbReference type="EMBL" id="MCI56284.1"/>
    </source>
</evidence>
<comment type="caution">
    <text evidence="1">The sequence shown here is derived from an EMBL/GenBank/DDBJ whole genome shotgun (WGS) entry which is preliminary data.</text>
</comment>
<organism evidence="1 2">
    <name type="scientific">Trifolium medium</name>
    <dbReference type="NCBI Taxonomy" id="97028"/>
    <lineage>
        <taxon>Eukaryota</taxon>
        <taxon>Viridiplantae</taxon>
        <taxon>Streptophyta</taxon>
        <taxon>Embryophyta</taxon>
        <taxon>Tracheophyta</taxon>
        <taxon>Spermatophyta</taxon>
        <taxon>Magnoliopsida</taxon>
        <taxon>eudicotyledons</taxon>
        <taxon>Gunneridae</taxon>
        <taxon>Pentapetalae</taxon>
        <taxon>rosids</taxon>
        <taxon>fabids</taxon>
        <taxon>Fabales</taxon>
        <taxon>Fabaceae</taxon>
        <taxon>Papilionoideae</taxon>
        <taxon>50 kb inversion clade</taxon>
        <taxon>NPAAA clade</taxon>
        <taxon>Hologalegina</taxon>
        <taxon>IRL clade</taxon>
        <taxon>Trifolieae</taxon>
        <taxon>Trifolium</taxon>
    </lineage>
</organism>
<keyword evidence="2" id="KW-1185">Reference proteome</keyword>
<reference evidence="1 2" key="1">
    <citation type="journal article" date="2018" name="Front. Plant Sci.">
        <title>Red Clover (Trifolium pratense) and Zigzag Clover (T. medium) - A Picture of Genomic Similarities and Differences.</title>
        <authorList>
            <person name="Dluhosova J."/>
            <person name="Istvanek J."/>
            <person name="Nedelnik J."/>
            <person name="Repkova J."/>
        </authorList>
    </citation>
    <scope>NUCLEOTIDE SEQUENCE [LARGE SCALE GENOMIC DNA]</scope>
    <source>
        <strain evidence="2">cv. 10/8</strain>
        <tissue evidence="1">Leaf</tissue>
    </source>
</reference>
<sequence>TPSFAKAMLRSWILAKVEIKGEFTREKGHEGLDIDMPIILEAYHSGEALSEVGDKTRRSKVQSCDKQDKLTFVEIIGHEKSLNG</sequence>
<dbReference type="AlphaFoldDB" id="A0A392T6Y7"/>
<accession>A0A392T6Y7</accession>
<protein>
    <submittedName>
        <fullName evidence="1">Uncharacterized protein</fullName>
    </submittedName>
</protein>
<proteinExistence type="predicted"/>